<dbReference type="EMBL" id="JABWRJ010000012">
    <property type="protein sequence ID" value="MBC3446377.1"/>
    <property type="molecule type" value="Genomic_DNA"/>
</dbReference>
<organism evidence="1">
    <name type="scientific">Pseudomonas peradeniyensis</name>
    <dbReference type="NCBI Taxonomy" id="2745488"/>
    <lineage>
        <taxon>Bacteria</taxon>
        <taxon>Pseudomonadati</taxon>
        <taxon>Pseudomonadota</taxon>
        <taxon>Gammaproteobacteria</taxon>
        <taxon>Pseudomonadales</taxon>
        <taxon>Pseudomonadaceae</taxon>
        <taxon>Pseudomonas</taxon>
    </lineage>
</organism>
<accession>A0A923JZ65</accession>
<reference evidence="1" key="2">
    <citation type="submission" date="2020-07" db="EMBL/GenBank/DDBJ databases">
        <authorList>
            <person name="Lood C."/>
            <person name="Girard L."/>
        </authorList>
    </citation>
    <scope>NUCLEOTIDE SEQUENCE</scope>
    <source>
        <strain evidence="1">BW13M1</strain>
    </source>
</reference>
<name>A0A923JZ65_9PSED</name>
<comment type="caution">
    <text evidence="1">The sequence shown here is derived from an EMBL/GenBank/DDBJ whole genome shotgun (WGS) entry which is preliminary data.</text>
</comment>
<dbReference type="InterPro" id="IPR029063">
    <property type="entry name" value="SAM-dependent_MTases_sf"/>
</dbReference>
<dbReference type="PANTHER" id="PTHR43861">
    <property type="entry name" value="TRANS-ACONITATE 2-METHYLTRANSFERASE-RELATED"/>
    <property type="match status" value="1"/>
</dbReference>
<protein>
    <submittedName>
        <fullName evidence="1">Class I SAM-dependent methyltransferase</fullName>
    </submittedName>
</protein>
<dbReference type="AlphaFoldDB" id="A0A923JZ65"/>
<keyword evidence="1" id="KW-0808">Transferase</keyword>
<proteinExistence type="predicted"/>
<gene>
    <name evidence="1" type="ORF">HU751_11375</name>
</gene>
<dbReference type="Pfam" id="PF13489">
    <property type="entry name" value="Methyltransf_23"/>
    <property type="match status" value="1"/>
</dbReference>
<dbReference type="GO" id="GO:0008168">
    <property type="term" value="F:methyltransferase activity"/>
    <property type="evidence" value="ECO:0007669"/>
    <property type="project" value="UniProtKB-KW"/>
</dbReference>
<reference evidence="1" key="1">
    <citation type="journal article" date="2020" name="Microorganisms">
        <title>Reliable Identification of Environmental Pseudomonas Isolates Using the rpoD Gene.</title>
        <authorList>
            <consortium name="The Broad Institute Genome Sequencing Platform"/>
            <person name="Girard L."/>
            <person name="Lood C."/>
            <person name="Rokni-Zadeh H."/>
            <person name="van Noort V."/>
            <person name="Lavigne R."/>
            <person name="De Mot R."/>
        </authorList>
    </citation>
    <scope>NUCLEOTIDE SEQUENCE</scope>
    <source>
        <strain evidence="1">BW13M1</strain>
    </source>
</reference>
<dbReference type="Gene3D" id="3.40.50.150">
    <property type="entry name" value="Vaccinia Virus protein VP39"/>
    <property type="match status" value="1"/>
</dbReference>
<dbReference type="SUPFAM" id="SSF53335">
    <property type="entry name" value="S-adenosyl-L-methionine-dependent methyltransferases"/>
    <property type="match status" value="1"/>
</dbReference>
<dbReference type="RefSeq" id="WP_186733267.1">
    <property type="nucleotide sequence ID" value="NZ_JABWRJ020000001.1"/>
</dbReference>
<sequence>MSIESGASKDSRCPVCVGDHVKALFNLKSPYIDQLLYQIRHCDDCGHRFAAGPVTEQILSKVYDNAFHASSQQQANGPSSAVMLNAVRRAQWLSECGLQGRLLDVGAGRGYFVKAAQDHFDTRGIDYSANASLYGQALGVTLDSGDFTHAHYAAESFDVLTFWDVLASMIDVHATLSHAARLLRPGGHIALTVPMGDSLTCRLANKRWPLWIPPVNLHYFSKKSLERLMHDNGFEIVRMECQGKRVSLNFLLVKLARSLGLRSLEQTMAKLPLRWAVPINLGDIQTVLVRRRQCAS</sequence>
<keyword evidence="1" id="KW-0489">Methyltransferase</keyword>
<dbReference type="CDD" id="cd02440">
    <property type="entry name" value="AdoMet_MTases"/>
    <property type="match status" value="1"/>
</dbReference>
<dbReference type="GO" id="GO:0032259">
    <property type="term" value="P:methylation"/>
    <property type="evidence" value="ECO:0007669"/>
    <property type="project" value="UniProtKB-KW"/>
</dbReference>
<evidence type="ECO:0000313" key="1">
    <source>
        <dbReference type="EMBL" id="MBC3446377.1"/>
    </source>
</evidence>